<evidence type="ECO:0008006" key="10">
    <source>
        <dbReference type="Google" id="ProtNLM"/>
    </source>
</evidence>
<comment type="subcellular location">
    <subcellularLocation>
        <location evidence="1">Membrane</location>
        <topology evidence="1">Multi-pass membrane protein</topology>
    </subcellularLocation>
</comment>
<dbReference type="InterPro" id="IPR051645">
    <property type="entry name" value="PER33/POM33_regulator"/>
</dbReference>
<dbReference type="GO" id="GO:0005783">
    <property type="term" value="C:endoplasmic reticulum"/>
    <property type="evidence" value="ECO:0007669"/>
    <property type="project" value="TreeGrafter"/>
</dbReference>
<keyword evidence="4 7" id="KW-1133">Transmembrane helix</keyword>
<dbReference type="GO" id="GO:0016020">
    <property type="term" value="C:membrane"/>
    <property type="evidence" value="ECO:0007669"/>
    <property type="project" value="UniProtKB-SubCell"/>
</dbReference>
<protein>
    <recommendedName>
        <fullName evidence="10">Autophagy-related protein 9</fullName>
    </recommendedName>
</protein>
<evidence type="ECO:0000313" key="8">
    <source>
        <dbReference type="EMBL" id="KAK4537785.1"/>
    </source>
</evidence>
<dbReference type="PANTHER" id="PTHR12703:SF4">
    <property type="entry name" value="TRANSMEMBRANE PROTEIN 33"/>
    <property type="match status" value="1"/>
</dbReference>
<organism evidence="8 9">
    <name type="scientific">Cyanidium caldarium</name>
    <name type="common">Red alga</name>
    <dbReference type="NCBI Taxonomy" id="2771"/>
    <lineage>
        <taxon>Eukaryota</taxon>
        <taxon>Rhodophyta</taxon>
        <taxon>Bangiophyceae</taxon>
        <taxon>Cyanidiales</taxon>
        <taxon>Cyanidiaceae</taxon>
        <taxon>Cyanidium</taxon>
    </lineage>
</organism>
<dbReference type="Pfam" id="PF03661">
    <property type="entry name" value="TMEM33_Pom33"/>
    <property type="match status" value="1"/>
</dbReference>
<feature type="compositionally biased region" description="Low complexity" evidence="6">
    <location>
        <begin position="67"/>
        <end position="85"/>
    </location>
</feature>
<reference evidence="8 9" key="1">
    <citation type="submission" date="2022-07" db="EMBL/GenBank/DDBJ databases">
        <title>Genome-wide signatures of adaptation to extreme environments.</title>
        <authorList>
            <person name="Cho C.H."/>
            <person name="Yoon H.S."/>
        </authorList>
    </citation>
    <scope>NUCLEOTIDE SEQUENCE [LARGE SCALE GENOMIC DNA]</scope>
    <source>
        <strain evidence="8 9">DBV 063 E5</strain>
    </source>
</reference>
<dbReference type="GO" id="GO:0071786">
    <property type="term" value="P:endoplasmic reticulum tubular network organization"/>
    <property type="evidence" value="ECO:0007669"/>
    <property type="project" value="TreeGrafter"/>
</dbReference>
<comment type="similarity">
    <text evidence="2">Belongs to the PER33/POM33 family.</text>
</comment>
<comment type="caution">
    <text evidence="8">The sequence shown here is derived from an EMBL/GenBank/DDBJ whole genome shotgun (WGS) entry which is preliminary data.</text>
</comment>
<sequence>MSATEDEAQEAERQYAGYDFEKSAAWQAFRRAALVVSSVDAVEAEQRLRRVFFRKHVNAALPRNENSGARASAGRATSADGTSTSPQPPVRGPERLVEWRRQLIGAVRSWQARMSFSGAVVLIVQVLDALTVFLALLAVLDSSGRWYVHCLRAASAASIMVVSERYQHTAHTLPWRVRLQHALACGEAEQFWHASSWMHARPLWATRVAVVPSAIAALQRLALQQQRPGQSAVGILSALQRVRERLGERLRREAPRLQVRKALIEIYLLAALIVLAFTRHRQLLLLFTYYRYVQLRYQRSLDARQAWGLVGLFTDGLAHRLPPDWRASYAQLRAGIVRLGQSTHASPPPSARTQ</sequence>
<evidence type="ECO:0000256" key="4">
    <source>
        <dbReference type="ARBA" id="ARBA00022989"/>
    </source>
</evidence>
<evidence type="ECO:0000256" key="3">
    <source>
        <dbReference type="ARBA" id="ARBA00022692"/>
    </source>
</evidence>
<dbReference type="PANTHER" id="PTHR12703">
    <property type="entry name" value="TRANSMEMBRANE PROTEIN 33"/>
    <property type="match status" value="1"/>
</dbReference>
<evidence type="ECO:0000256" key="2">
    <source>
        <dbReference type="ARBA" id="ARBA00007322"/>
    </source>
</evidence>
<evidence type="ECO:0000256" key="1">
    <source>
        <dbReference type="ARBA" id="ARBA00004141"/>
    </source>
</evidence>
<proteinExistence type="inferred from homology"/>
<accession>A0AAV9IZM7</accession>
<evidence type="ECO:0000256" key="6">
    <source>
        <dbReference type="SAM" id="MobiDB-lite"/>
    </source>
</evidence>
<dbReference type="AlphaFoldDB" id="A0AAV9IZM7"/>
<dbReference type="Proteomes" id="UP001301350">
    <property type="component" value="Unassembled WGS sequence"/>
</dbReference>
<feature type="transmembrane region" description="Helical" evidence="7">
    <location>
        <begin position="118"/>
        <end position="140"/>
    </location>
</feature>
<keyword evidence="9" id="KW-1185">Reference proteome</keyword>
<evidence type="ECO:0000256" key="5">
    <source>
        <dbReference type="ARBA" id="ARBA00023136"/>
    </source>
</evidence>
<evidence type="ECO:0000256" key="7">
    <source>
        <dbReference type="SAM" id="Phobius"/>
    </source>
</evidence>
<dbReference type="InterPro" id="IPR005344">
    <property type="entry name" value="TMEM33/Pom33"/>
</dbReference>
<dbReference type="GO" id="GO:0061024">
    <property type="term" value="P:membrane organization"/>
    <property type="evidence" value="ECO:0007669"/>
    <property type="project" value="TreeGrafter"/>
</dbReference>
<feature type="region of interest" description="Disordered" evidence="6">
    <location>
        <begin position="64"/>
        <end position="92"/>
    </location>
</feature>
<gene>
    <name evidence="8" type="ORF">CDCA_CDCA14G3810</name>
</gene>
<keyword evidence="3 7" id="KW-0812">Transmembrane</keyword>
<dbReference type="EMBL" id="JANCYW010000014">
    <property type="protein sequence ID" value="KAK4537785.1"/>
    <property type="molecule type" value="Genomic_DNA"/>
</dbReference>
<keyword evidence="5 7" id="KW-0472">Membrane</keyword>
<name>A0AAV9IZM7_CYACA</name>
<evidence type="ECO:0000313" key="9">
    <source>
        <dbReference type="Proteomes" id="UP001301350"/>
    </source>
</evidence>